<evidence type="ECO:0000313" key="2">
    <source>
        <dbReference type="Proteomes" id="UP001596143"/>
    </source>
</evidence>
<accession>A0ABW0U5Q8</accession>
<keyword evidence="2" id="KW-1185">Reference proteome</keyword>
<dbReference type="RefSeq" id="WP_270896733.1">
    <property type="nucleotide sequence ID" value="NZ_JBHSPF010000023.1"/>
</dbReference>
<organism evidence="1 2">
    <name type="scientific">Aliibacillus thermotolerans</name>
    <dbReference type="NCBI Taxonomy" id="1834418"/>
    <lineage>
        <taxon>Bacteria</taxon>
        <taxon>Bacillati</taxon>
        <taxon>Bacillota</taxon>
        <taxon>Bacilli</taxon>
        <taxon>Bacillales</taxon>
        <taxon>Bacillaceae</taxon>
        <taxon>Aliibacillus</taxon>
    </lineage>
</organism>
<comment type="caution">
    <text evidence="1">The sequence shown here is derived from an EMBL/GenBank/DDBJ whole genome shotgun (WGS) entry which is preliminary data.</text>
</comment>
<gene>
    <name evidence="1" type="ORF">ACFPTR_06205</name>
</gene>
<dbReference type="EMBL" id="JBHSPF010000023">
    <property type="protein sequence ID" value="MFC5628488.1"/>
    <property type="molecule type" value="Genomic_DNA"/>
</dbReference>
<name>A0ABW0U5Q8_9BACI</name>
<dbReference type="Proteomes" id="UP001596143">
    <property type="component" value="Unassembled WGS sequence"/>
</dbReference>
<proteinExistence type="predicted"/>
<reference evidence="2" key="1">
    <citation type="journal article" date="2019" name="Int. J. Syst. Evol. Microbiol.">
        <title>The Global Catalogue of Microorganisms (GCM) 10K type strain sequencing project: providing services to taxonomists for standard genome sequencing and annotation.</title>
        <authorList>
            <consortium name="The Broad Institute Genomics Platform"/>
            <consortium name="The Broad Institute Genome Sequencing Center for Infectious Disease"/>
            <person name="Wu L."/>
            <person name="Ma J."/>
        </authorList>
    </citation>
    <scope>NUCLEOTIDE SEQUENCE [LARGE SCALE GENOMIC DNA]</scope>
    <source>
        <strain evidence="2">CGMCC 1.15790</strain>
    </source>
</reference>
<sequence length="49" mass="5622">MIDYVRRFVLVAIFSAVLLFVYLFISLATPYAKTAEERGFSEIAYNQIA</sequence>
<evidence type="ECO:0000313" key="1">
    <source>
        <dbReference type="EMBL" id="MFC5628488.1"/>
    </source>
</evidence>
<protein>
    <submittedName>
        <fullName evidence="1">Uncharacterized protein</fullName>
    </submittedName>
</protein>